<accession>A0A919XNL2</accession>
<gene>
    <name evidence="1" type="ORF">J2TS6_48210</name>
</gene>
<dbReference type="EMBL" id="BORQ01000007">
    <property type="protein sequence ID" value="GIO33680.1"/>
    <property type="molecule type" value="Genomic_DNA"/>
</dbReference>
<dbReference type="Proteomes" id="UP000679779">
    <property type="component" value="Unassembled WGS sequence"/>
</dbReference>
<dbReference type="Pfam" id="PF06319">
    <property type="entry name" value="MmcB-like"/>
    <property type="match status" value="1"/>
</dbReference>
<reference evidence="1" key="1">
    <citation type="submission" date="2021-03" db="EMBL/GenBank/DDBJ databases">
        <title>Antimicrobial resistance genes in bacteria isolated from Japanese honey, and their potential for conferring macrolide and lincosamide resistance in the American foulbrood pathogen Paenibacillus larvae.</title>
        <authorList>
            <person name="Okamoto M."/>
            <person name="Kumagai M."/>
            <person name="Kanamori H."/>
            <person name="Takamatsu D."/>
        </authorList>
    </citation>
    <scope>NUCLEOTIDE SEQUENCE</scope>
    <source>
        <strain evidence="1">J2TS6</strain>
    </source>
</reference>
<evidence type="ECO:0000313" key="2">
    <source>
        <dbReference type="Proteomes" id="UP000679779"/>
    </source>
</evidence>
<keyword evidence="2" id="KW-1185">Reference proteome</keyword>
<sequence>MATIRSDQIKLALSKRHTDDLFLTEVKTGRTWDNKELLKFDALAMKRSWANPCLTGYEVKVSRSDFMKDQKWPGYMAYCNKFSFVCPKGLIQKDELPEDVGLIYYYPDTGALRSERSAKHRIIDIPADIFKYILMSRIEEERHPFFSTRREMFESYLEEKITCKSIGKRVGSKLVNEVNEIRKQYEEQQRGIDRMKKESELLHKVESVLNEHGIRLSIWNDWESELRQLLKGGINPQMVTALNRITDNAEVLKKMLEPKEASGS</sequence>
<protein>
    <recommendedName>
        <fullName evidence="3">MmcB family DNA repair protein</fullName>
    </recommendedName>
</protein>
<name>A0A919XNL2_9BACL</name>
<dbReference type="AlphaFoldDB" id="A0A919XNL2"/>
<comment type="caution">
    <text evidence="1">The sequence shown here is derived from an EMBL/GenBank/DDBJ whole genome shotgun (WGS) entry which is preliminary data.</text>
</comment>
<evidence type="ECO:0000313" key="1">
    <source>
        <dbReference type="EMBL" id="GIO33680.1"/>
    </source>
</evidence>
<organism evidence="1 2">
    <name type="scientific">Paenibacillus albilobatus</name>
    <dbReference type="NCBI Taxonomy" id="2716884"/>
    <lineage>
        <taxon>Bacteria</taxon>
        <taxon>Bacillati</taxon>
        <taxon>Bacillota</taxon>
        <taxon>Bacilli</taxon>
        <taxon>Bacillales</taxon>
        <taxon>Paenibacillaceae</taxon>
        <taxon>Paenibacillus</taxon>
    </lineage>
</organism>
<evidence type="ECO:0008006" key="3">
    <source>
        <dbReference type="Google" id="ProtNLM"/>
    </source>
</evidence>
<dbReference type="RefSeq" id="WP_212958553.1">
    <property type="nucleotide sequence ID" value="NZ_BORQ01000007.1"/>
</dbReference>
<dbReference type="InterPro" id="IPR009394">
    <property type="entry name" value="MmcB-like"/>
</dbReference>
<proteinExistence type="predicted"/>